<dbReference type="Proteomes" id="UP000433493">
    <property type="component" value="Unassembled WGS sequence"/>
</dbReference>
<dbReference type="InterPro" id="IPR035906">
    <property type="entry name" value="MetI-like_sf"/>
</dbReference>
<dbReference type="PANTHER" id="PTHR35936">
    <property type="entry name" value="MEMBRANE-BOUND LYTIC MUREIN TRANSGLYCOSYLASE F"/>
    <property type="match status" value="1"/>
</dbReference>
<evidence type="ECO:0000313" key="12">
    <source>
        <dbReference type="Proteomes" id="UP000433493"/>
    </source>
</evidence>
<dbReference type="EMBL" id="WBKB01000004">
    <property type="protein sequence ID" value="KAB1643205.1"/>
    <property type="molecule type" value="Genomic_DNA"/>
</dbReference>
<reference evidence="11 12" key="1">
    <citation type="submission" date="2019-09" db="EMBL/GenBank/DDBJ databases">
        <title>Phylogeny of genus Pseudoclavibacter and closely related genus.</title>
        <authorList>
            <person name="Li Y."/>
        </authorList>
    </citation>
    <scope>NUCLEOTIDE SEQUENCE [LARGE SCALE GENOMIC DNA]</scope>
    <source>
        <strain evidence="11 12">KCTC 13959</strain>
    </source>
</reference>
<evidence type="ECO:0000256" key="9">
    <source>
        <dbReference type="RuleBase" id="RU363032"/>
    </source>
</evidence>
<evidence type="ECO:0000256" key="8">
    <source>
        <dbReference type="ARBA" id="ARBA00023136"/>
    </source>
</evidence>
<dbReference type="NCBIfam" id="TIGR01726">
    <property type="entry name" value="HEQRo_perm_3TM"/>
    <property type="match status" value="1"/>
</dbReference>
<keyword evidence="2 9" id="KW-0813">Transport</keyword>
<dbReference type="AlphaFoldDB" id="A0A7J5BAY9"/>
<name>A0A7J5BAY9_9MICO</name>
<keyword evidence="8 9" id="KW-0472">Membrane</keyword>
<evidence type="ECO:0000256" key="5">
    <source>
        <dbReference type="ARBA" id="ARBA00022729"/>
    </source>
</evidence>
<dbReference type="PANTHER" id="PTHR35936:SF17">
    <property type="entry name" value="ARGININE-BINDING EXTRACELLULAR PROTEIN ARTP"/>
    <property type="match status" value="1"/>
</dbReference>
<accession>A0A7J5BAY9</accession>
<dbReference type="RefSeq" id="WP_158052254.1">
    <property type="nucleotide sequence ID" value="NZ_WBKB01000004.1"/>
</dbReference>
<keyword evidence="5" id="KW-0732">Signal</keyword>
<feature type="domain" description="ABC transmembrane type-1" evidence="10">
    <location>
        <begin position="567"/>
        <end position="756"/>
    </location>
</feature>
<dbReference type="InterPro" id="IPR000515">
    <property type="entry name" value="MetI-like"/>
</dbReference>
<comment type="subcellular location">
    <subcellularLocation>
        <location evidence="1 9">Cell membrane</location>
        <topology evidence="1 9">Multi-pass membrane protein</topology>
    </subcellularLocation>
</comment>
<dbReference type="Pfam" id="PF00528">
    <property type="entry name" value="BPD_transp_1"/>
    <property type="match status" value="1"/>
</dbReference>
<gene>
    <name evidence="11" type="ORF">F8O05_08275</name>
</gene>
<evidence type="ECO:0000256" key="7">
    <source>
        <dbReference type="ARBA" id="ARBA00022989"/>
    </source>
</evidence>
<dbReference type="SMART" id="SM00062">
    <property type="entry name" value="PBPb"/>
    <property type="match status" value="2"/>
</dbReference>
<keyword evidence="12" id="KW-1185">Reference proteome</keyword>
<feature type="transmembrane region" description="Helical" evidence="9">
    <location>
        <begin position="563"/>
        <end position="591"/>
    </location>
</feature>
<evidence type="ECO:0000256" key="3">
    <source>
        <dbReference type="ARBA" id="ARBA00022475"/>
    </source>
</evidence>
<comment type="similarity">
    <text evidence="9">Belongs to the binding-protein-dependent transport system permease family.</text>
</comment>
<evidence type="ECO:0000256" key="2">
    <source>
        <dbReference type="ARBA" id="ARBA00022448"/>
    </source>
</evidence>
<dbReference type="GO" id="GO:0006865">
    <property type="term" value="P:amino acid transport"/>
    <property type="evidence" value="ECO:0007669"/>
    <property type="project" value="UniProtKB-KW"/>
</dbReference>
<dbReference type="SMART" id="SM00079">
    <property type="entry name" value="PBPe"/>
    <property type="match status" value="1"/>
</dbReference>
<dbReference type="GO" id="GO:0043190">
    <property type="term" value="C:ATP-binding cassette (ABC) transporter complex"/>
    <property type="evidence" value="ECO:0007669"/>
    <property type="project" value="InterPro"/>
</dbReference>
<evidence type="ECO:0000259" key="10">
    <source>
        <dbReference type="PROSITE" id="PS50928"/>
    </source>
</evidence>
<keyword evidence="4 9" id="KW-0812">Transmembrane</keyword>
<dbReference type="PROSITE" id="PS50928">
    <property type="entry name" value="ABC_TM1"/>
    <property type="match status" value="1"/>
</dbReference>
<organism evidence="11 12">
    <name type="scientific">Gulosibacter chungangensis</name>
    <dbReference type="NCBI Taxonomy" id="979746"/>
    <lineage>
        <taxon>Bacteria</taxon>
        <taxon>Bacillati</taxon>
        <taxon>Actinomycetota</taxon>
        <taxon>Actinomycetes</taxon>
        <taxon>Micrococcales</taxon>
        <taxon>Microbacteriaceae</taxon>
        <taxon>Gulosibacter</taxon>
    </lineage>
</organism>
<dbReference type="Pfam" id="PF00497">
    <property type="entry name" value="SBP_bac_3"/>
    <property type="match status" value="2"/>
</dbReference>
<dbReference type="InterPro" id="IPR001320">
    <property type="entry name" value="Iontro_rcpt_C"/>
</dbReference>
<evidence type="ECO:0000256" key="1">
    <source>
        <dbReference type="ARBA" id="ARBA00004651"/>
    </source>
</evidence>
<feature type="transmembrane region" description="Helical" evidence="9">
    <location>
        <begin position="603"/>
        <end position="624"/>
    </location>
</feature>
<sequence>MAFITQSANWWRAHRTAILSSFAALLILLLTVGGANSIARAVTSQSEEGSSAVEGQTFTIATDTTWAPFEFERDGELRGIDIDLINAVAENQGFNVKIDVLGFDGALAAVQAGQADAVMAGMSITDERKEIFDFSNPYFDSGIQMAVAKNDDSIASYEDLAGKTVSAKTGTEGYAFAEQLAGEYGFTVTGFQDAADAYSDVTSGGSVAVFDDYPILAYGIATGNVDLKTVTPQEKASSYGMGVKKGQNAELREAFNEGLMNLIKDGTYQAILEDYLGDDAPDATTIGNGQAVLGNEQLEPGEPGELPVNPNFATDTPVTNGKFIIATDTTFAPFVFQESGQNVGIDMDLIRAIAANQGFEIEIQTLGFDAALQAVQSGQADGVIAGMGITDERKQVFDYSEPYFQSGTQMAVAVESDIESYSDLAGQTVAVKTGTTGYDFAQSLAEEYDFTINAFQDSADMYNDVAAGNSAATFEDSPVLQYGIASGNVPLKLVTDPEPGSEYGFAVNKGQNAELLEMFNEGLQNAMDSGAYQQIIDRYLATDQDESTGTSFFALVANAFPSLMYGLGLTLIATFLSLIFAMILGVLFGILKLSGNVFLRGLAGAYVNIFRGTPVLVQAFFFYFGVPAITGQPLDALTAGVITLSLNAGAYITEIVRGGVQSVDTGQMEASRSLGMSWGSSMRKVVMPQAFKIMTPNLINQLIITLKDTSLLSVLGFAELTYQGRIVIASTFRSFEIWLVVGAIYFIVIWLLTLLSNYFDRKFNK</sequence>
<dbReference type="SUPFAM" id="SSF161098">
    <property type="entry name" value="MetI-like"/>
    <property type="match status" value="1"/>
</dbReference>
<dbReference type="OrthoDB" id="9814902at2"/>
<keyword evidence="6" id="KW-0029">Amino-acid transport</keyword>
<dbReference type="CDD" id="cd06261">
    <property type="entry name" value="TM_PBP2"/>
    <property type="match status" value="1"/>
</dbReference>
<dbReference type="Gene3D" id="3.40.190.10">
    <property type="entry name" value="Periplasmic binding protein-like II"/>
    <property type="match status" value="4"/>
</dbReference>
<feature type="transmembrane region" description="Helical" evidence="9">
    <location>
        <begin position="737"/>
        <end position="759"/>
    </location>
</feature>
<protein>
    <submittedName>
        <fullName evidence="11">ABC transporter substrate-binding protein/permease</fullName>
    </submittedName>
</protein>
<dbReference type="FunFam" id="1.10.3720.10:FF:000033">
    <property type="entry name" value="Polar amino acid ABC transporter permease"/>
    <property type="match status" value="1"/>
</dbReference>
<keyword evidence="7 9" id="KW-1133">Transmembrane helix</keyword>
<dbReference type="GO" id="GO:0015276">
    <property type="term" value="F:ligand-gated monoatomic ion channel activity"/>
    <property type="evidence" value="ECO:0007669"/>
    <property type="project" value="InterPro"/>
</dbReference>
<evidence type="ECO:0000313" key="11">
    <source>
        <dbReference type="EMBL" id="KAB1643205.1"/>
    </source>
</evidence>
<dbReference type="SUPFAM" id="SSF53850">
    <property type="entry name" value="Periplasmic binding protein-like II"/>
    <property type="match status" value="2"/>
</dbReference>
<dbReference type="Gene3D" id="1.10.3720.10">
    <property type="entry name" value="MetI-like"/>
    <property type="match status" value="1"/>
</dbReference>
<evidence type="ECO:0000256" key="6">
    <source>
        <dbReference type="ARBA" id="ARBA00022970"/>
    </source>
</evidence>
<dbReference type="InterPro" id="IPR010065">
    <property type="entry name" value="AA_ABC_transptr_permease_3TM"/>
</dbReference>
<comment type="caution">
    <text evidence="11">The sequence shown here is derived from an EMBL/GenBank/DDBJ whole genome shotgun (WGS) entry which is preliminary data.</text>
</comment>
<keyword evidence="3" id="KW-1003">Cell membrane</keyword>
<dbReference type="InterPro" id="IPR001638">
    <property type="entry name" value="Solute-binding_3/MltF_N"/>
</dbReference>
<evidence type="ECO:0000256" key="4">
    <source>
        <dbReference type="ARBA" id="ARBA00022692"/>
    </source>
</evidence>
<proteinExistence type="inferred from homology"/>